<dbReference type="EMBL" id="JARQZJ010000096">
    <property type="protein sequence ID" value="KAK9885744.1"/>
    <property type="molecule type" value="Genomic_DNA"/>
</dbReference>
<dbReference type="NCBIfam" id="TIGR00221">
    <property type="entry name" value="nagA"/>
    <property type="match status" value="1"/>
</dbReference>
<dbReference type="GO" id="GO:0046872">
    <property type="term" value="F:metal ion binding"/>
    <property type="evidence" value="ECO:0007669"/>
    <property type="project" value="UniProtKB-KW"/>
</dbReference>
<evidence type="ECO:0000256" key="5">
    <source>
        <dbReference type="ARBA" id="ARBA00022801"/>
    </source>
</evidence>
<comment type="caution">
    <text evidence="13">The sequence shown here is derived from an EMBL/GenBank/DDBJ whole genome shotgun (WGS) entry which is preliminary data.</text>
</comment>
<feature type="binding site" evidence="10">
    <location>
        <begin position="316"/>
        <end position="318"/>
    </location>
    <ligand>
        <name>substrate</name>
    </ligand>
</feature>
<dbReference type="CDD" id="cd00854">
    <property type="entry name" value="NagA"/>
    <property type="match status" value="1"/>
</dbReference>
<keyword evidence="4 11" id="KW-0479">Metal-binding</keyword>
<evidence type="ECO:0000313" key="13">
    <source>
        <dbReference type="EMBL" id="KAK9885744.1"/>
    </source>
</evidence>
<name>A0AAW1UXZ7_9CUCU</name>
<dbReference type="Proteomes" id="UP001431783">
    <property type="component" value="Unassembled WGS sequence"/>
</dbReference>
<keyword evidence="14" id="KW-1185">Reference proteome</keyword>
<evidence type="ECO:0000256" key="11">
    <source>
        <dbReference type="PIRSR" id="PIRSR038994-3"/>
    </source>
</evidence>
<evidence type="ECO:0000256" key="8">
    <source>
        <dbReference type="PIRNR" id="PIRNR038994"/>
    </source>
</evidence>
<feature type="binding site" evidence="10">
    <location>
        <begin position="225"/>
        <end position="226"/>
    </location>
    <ligand>
        <name>substrate</name>
    </ligand>
</feature>
<dbReference type="PIRSF" id="PIRSF038994">
    <property type="entry name" value="NagA"/>
    <property type="match status" value="1"/>
</dbReference>
<dbReference type="AlphaFoldDB" id="A0AAW1UXZ7"/>
<dbReference type="GO" id="GO:0019262">
    <property type="term" value="P:N-acetylneuraminate catabolic process"/>
    <property type="evidence" value="ECO:0007669"/>
    <property type="project" value="UniProtKB-ARBA"/>
</dbReference>
<proteinExistence type="inferred from homology"/>
<dbReference type="PANTHER" id="PTHR11113">
    <property type="entry name" value="N-ACETYLGLUCOSAMINE-6-PHOSPHATE DEACETYLASE"/>
    <property type="match status" value="1"/>
</dbReference>
<keyword evidence="5 8" id="KW-0378">Hydrolase</keyword>
<dbReference type="SUPFAM" id="SSF51556">
    <property type="entry name" value="Metallo-dependent hydrolases"/>
    <property type="match status" value="1"/>
</dbReference>
<feature type="binding site" evidence="11">
    <location>
        <position position="134"/>
    </location>
    <ligand>
        <name>Zn(2+)</name>
        <dbReference type="ChEBI" id="CHEBI:29105"/>
    </ligand>
</feature>
<dbReference type="GO" id="GO:0006046">
    <property type="term" value="P:N-acetylglucosamine catabolic process"/>
    <property type="evidence" value="ECO:0007669"/>
    <property type="project" value="TreeGrafter"/>
</dbReference>
<comment type="similarity">
    <text evidence="1 8">Belongs to the metallo-dependent hydrolases superfamily. NagA family.</text>
</comment>
<dbReference type="FunFam" id="3.20.20.140:FF:000023">
    <property type="entry name" value="N-acetylglucosamine-6-phosphate deacetylase"/>
    <property type="match status" value="1"/>
</dbReference>
<evidence type="ECO:0000259" key="12">
    <source>
        <dbReference type="Pfam" id="PF01979"/>
    </source>
</evidence>
<feature type="binding site" evidence="11">
    <location>
        <position position="222"/>
    </location>
    <ligand>
        <name>Zn(2+)</name>
        <dbReference type="ChEBI" id="CHEBI:29105"/>
    </ligand>
</feature>
<dbReference type="GO" id="GO:0106279">
    <property type="term" value="P:negative regulation of UDP-N-acetylglucosamine biosynthetic process"/>
    <property type="evidence" value="ECO:0007669"/>
    <property type="project" value="UniProtKB-ARBA"/>
</dbReference>
<dbReference type="Gene3D" id="2.30.40.10">
    <property type="entry name" value="Urease, subunit C, domain 1"/>
    <property type="match status" value="1"/>
</dbReference>
<gene>
    <name evidence="13" type="ORF">WA026_012509</name>
</gene>
<evidence type="ECO:0000256" key="7">
    <source>
        <dbReference type="ARBA" id="ARBA00047647"/>
    </source>
</evidence>
<dbReference type="Gene3D" id="3.20.20.140">
    <property type="entry name" value="Metal-dependent hydrolases"/>
    <property type="match status" value="1"/>
</dbReference>
<evidence type="ECO:0000256" key="3">
    <source>
        <dbReference type="ARBA" id="ARBA00018029"/>
    </source>
</evidence>
<feature type="binding site" evidence="11">
    <location>
        <position position="201"/>
    </location>
    <ligand>
        <name>Zn(2+)</name>
        <dbReference type="ChEBI" id="CHEBI:29105"/>
    </ligand>
</feature>
<dbReference type="EC" id="3.5.1.25" evidence="2 8"/>
<feature type="binding site" evidence="10">
    <location>
        <position position="145"/>
    </location>
    <ligand>
        <name>substrate</name>
    </ligand>
</feature>
<dbReference type="PANTHER" id="PTHR11113:SF14">
    <property type="entry name" value="N-ACETYLGLUCOSAMINE-6-PHOSPHATE DEACETYLASE"/>
    <property type="match status" value="1"/>
</dbReference>
<evidence type="ECO:0000256" key="1">
    <source>
        <dbReference type="ARBA" id="ARBA00010716"/>
    </source>
</evidence>
<evidence type="ECO:0000256" key="4">
    <source>
        <dbReference type="ARBA" id="ARBA00022723"/>
    </source>
</evidence>
<dbReference type="GO" id="GO:0008448">
    <property type="term" value="F:N-acetylglucosamine-6-phosphate deacetylase activity"/>
    <property type="evidence" value="ECO:0007669"/>
    <property type="project" value="UniProtKB-UniRule"/>
</dbReference>
<reference evidence="13 14" key="1">
    <citation type="submission" date="2023-03" db="EMBL/GenBank/DDBJ databases">
        <title>Genome insight into feeding habits of ladybird beetles.</title>
        <authorList>
            <person name="Li H.-S."/>
            <person name="Huang Y.-H."/>
            <person name="Pang H."/>
        </authorList>
    </citation>
    <scope>NUCLEOTIDE SEQUENCE [LARGE SCALE GENOMIC DNA]</scope>
    <source>
        <strain evidence="13">SYSU_2023b</strain>
        <tissue evidence="13">Whole body</tissue>
    </source>
</reference>
<comment type="catalytic activity">
    <reaction evidence="7 8">
        <text>N-acetyl-D-glucosamine 6-phosphate + H2O = D-glucosamine 6-phosphate + acetate</text>
        <dbReference type="Rhea" id="RHEA:22936"/>
        <dbReference type="ChEBI" id="CHEBI:15377"/>
        <dbReference type="ChEBI" id="CHEBI:30089"/>
        <dbReference type="ChEBI" id="CHEBI:57513"/>
        <dbReference type="ChEBI" id="CHEBI:58725"/>
        <dbReference type="EC" id="3.5.1.25"/>
    </reaction>
</comment>
<evidence type="ECO:0000313" key="14">
    <source>
        <dbReference type="Proteomes" id="UP001431783"/>
    </source>
</evidence>
<dbReference type="InterPro" id="IPR011059">
    <property type="entry name" value="Metal-dep_hydrolase_composite"/>
</dbReference>
<evidence type="ECO:0000256" key="10">
    <source>
        <dbReference type="PIRSR" id="PIRSR038994-2"/>
    </source>
</evidence>
<feature type="binding site" evidence="10">
    <location>
        <position position="233"/>
    </location>
    <ligand>
        <name>substrate</name>
    </ligand>
</feature>
<comment type="cofactor">
    <cofactor evidence="11">
        <name>a divalent metal cation</name>
        <dbReference type="ChEBI" id="CHEBI:60240"/>
    </cofactor>
    <text evidence="11">Binds 1 divalent metal cation per subunit.</text>
</comment>
<sequence>MTLKQFYNCRILRNHELVDDHLWVRNGRIVDPEKIFFDEKILPDVKIDCNGLIVAPGFIDLQINGGYGVDFSHDIDNIEDAVSLVARKIIHNGVTSFCPTIVTSPFYVYRTILPKIQKRPGSADGAAILGVHVEGPFINPQKKGAHPEDCIREIYRGFSSVENAYGTLENIKIVTLAPELNRSGEVISELVKRHIVVSLGHSIANLKQAEEGCRNGATLITHLFNAMPGFHHRDPGLIGLLASEKIPKPIYYGIISDGIHTHPAAVRMAYKAHPDGVVLVTDAISALGLSDGQYHLGQLNIEVKGEQAMIAGTDILCGSTINLNRCVQKFKKFTNCSAAFALEAASLNPAKVLGIEKKKGTLNYGADADFIFLDDDLRVLSTWIAGEKVSSNFD</sequence>
<accession>A0AAW1UXZ7</accession>
<organism evidence="13 14">
    <name type="scientific">Henosepilachna vigintioctopunctata</name>
    <dbReference type="NCBI Taxonomy" id="420089"/>
    <lineage>
        <taxon>Eukaryota</taxon>
        <taxon>Metazoa</taxon>
        <taxon>Ecdysozoa</taxon>
        <taxon>Arthropoda</taxon>
        <taxon>Hexapoda</taxon>
        <taxon>Insecta</taxon>
        <taxon>Pterygota</taxon>
        <taxon>Neoptera</taxon>
        <taxon>Endopterygota</taxon>
        <taxon>Coleoptera</taxon>
        <taxon>Polyphaga</taxon>
        <taxon>Cucujiformia</taxon>
        <taxon>Coccinelloidea</taxon>
        <taxon>Coccinellidae</taxon>
        <taxon>Epilachninae</taxon>
        <taxon>Epilachnini</taxon>
        <taxon>Henosepilachna</taxon>
    </lineage>
</organism>
<dbReference type="InterPro" id="IPR003764">
    <property type="entry name" value="GlcNAc_6-P_deAcase"/>
</dbReference>
<dbReference type="SUPFAM" id="SSF51338">
    <property type="entry name" value="Composite domain of metallo-dependent hydrolases"/>
    <property type="match status" value="1"/>
</dbReference>
<protein>
    <recommendedName>
        <fullName evidence="3 8">N-acetylglucosamine-6-phosphate deacetylase</fullName>
        <ecNumber evidence="2 8">3.5.1.25</ecNumber>
    </recommendedName>
</protein>
<keyword evidence="6 8" id="KW-0119">Carbohydrate metabolism</keyword>
<feature type="domain" description="Amidohydrolase-related" evidence="12">
    <location>
        <begin position="53"/>
        <end position="388"/>
    </location>
</feature>
<dbReference type="InterPro" id="IPR032466">
    <property type="entry name" value="Metal_Hydrolase"/>
</dbReference>
<dbReference type="InterPro" id="IPR006680">
    <property type="entry name" value="Amidohydro-rel"/>
</dbReference>
<feature type="active site" description="Proton donor/acceptor" evidence="9">
    <location>
        <position position="282"/>
    </location>
</feature>
<feature type="binding site" evidence="10">
    <location>
        <position position="260"/>
    </location>
    <ligand>
        <name>substrate</name>
    </ligand>
</feature>
<evidence type="ECO:0000256" key="9">
    <source>
        <dbReference type="PIRSR" id="PIRSR038994-1"/>
    </source>
</evidence>
<evidence type="ECO:0000256" key="2">
    <source>
        <dbReference type="ARBA" id="ARBA00011899"/>
    </source>
</evidence>
<evidence type="ECO:0000256" key="6">
    <source>
        <dbReference type="ARBA" id="ARBA00023277"/>
    </source>
</evidence>
<dbReference type="Pfam" id="PF01979">
    <property type="entry name" value="Amidohydro_1"/>
    <property type="match status" value="1"/>
</dbReference>